<reference evidence="6" key="2">
    <citation type="journal article" date="2019" name="Int. J. Syst. Evol. Microbiol.">
        <title>The Global Catalogue of Microorganisms (GCM) 10K type strain sequencing project: providing services to taxonomists for standard genome sequencing and annotation.</title>
        <authorList>
            <consortium name="The Broad Institute Genomics Platform"/>
            <consortium name="The Broad Institute Genome Sequencing Center for Infectious Disease"/>
            <person name="Wu L."/>
            <person name="Ma J."/>
        </authorList>
    </citation>
    <scope>NUCLEOTIDE SEQUENCE [LARGE SCALE GENOMIC DNA]</scope>
    <source>
        <strain evidence="6">CGMCC 1.15644</strain>
    </source>
</reference>
<dbReference type="CDD" id="cd07010">
    <property type="entry name" value="cupin_PMI_type_I_N_bac"/>
    <property type="match status" value="1"/>
</dbReference>
<proteinExistence type="predicted"/>
<name>A0A4R2HJA0_9SPHI</name>
<keyword evidence="2" id="KW-0862">Zinc</keyword>
<dbReference type="Proteomes" id="UP000622648">
    <property type="component" value="Unassembled WGS sequence"/>
</dbReference>
<dbReference type="PANTHER" id="PTHR42742:SF3">
    <property type="entry name" value="FRUCTOKINASE"/>
    <property type="match status" value="1"/>
</dbReference>
<evidence type="ECO:0000313" key="6">
    <source>
        <dbReference type="Proteomes" id="UP000622648"/>
    </source>
</evidence>
<reference evidence="3" key="4">
    <citation type="submission" date="2024-05" db="EMBL/GenBank/DDBJ databases">
        <authorList>
            <person name="Sun Q."/>
            <person name="Zhou Y."/>
        </authorList>
    </citation>
    <scope>NUCLEOTIDE SEQUENCE</scope>
    <source>
        <strain evidence="3">CGMCC 1.15644</strain>
    </source>
</reference>
<dbReference type="InterPro" id="IPR014710">
    <property type="entry name" value="RmlC-like_jellyroll"/>
</dbReference>
<gene>
    <name evidence="4" type="ORF">EV200_102283</name>
    <name evidence="3" type="ORF">GCM10011413_18390</name>
</gene>
<dbReference type="InterPro" id="IPR051804">
    <property type="entry name" value="Carb_Metab_Reg_Kinase/Isom"/>
</dbReference>
<dbReference type="EMBL" id="BMJO01000003">
    <property type="protein sequence ID" value="GGE52423.1"/>
    <property type="molecule type" value="Genomic_DNA"/>
</dbReference>
<organism evidence="4 5">
    <name type="scientific">Pedobacter psychrotolerans</name>
    <dbReference type="NCBI Taxonomy" id="1843235"/>
    <lineage>
        <taxon>Bacteria</taxon>
        <taxon>Pseudomonadati</taxon>
        <taxon>Bacteroidota</taxon>
        <taxon>Sphingobacteriia</taxon>
        <taxon>Sphingobacteriales</taxon>
        <taxon>Sphingobacteriaceae</taxon>
        <taxon>Pedobacter</taxon>
    </lineage>
</organism>
<keyword evidence="1" id="KW-0479">Metal-binding</keyword>
<reference evidence="3" key="1">
    <citation type="journal article" date="2014" name="Int. J. Syst. Evol. Microbiol.">
        <title>Complete genome of a new Firmicutes species belonging to the dominant human colonic microbiota ('Ruminococcus bicirculans') reveals two chromosomes and a selective capacity to utilize plant glucans.</title>
        <authorList>
            <consortium name="NISC Comparative Sequencing Program"/>
            <person name="Wegmann U."/>
            <person name="Louis P."/>
            <person name="Goesmann A."/>
            <person name="Henrissat B."/>
            <person name="Duncan S.H."/>
            <person name="Flint H.J."/>
        </authorList>
    </citation>
    <scope>NUCLEOTIDE SEQUENCE</scope>
    <source>
        <strain evidence="3">CGMCC 1.15644</strain>
    </source>
</reference>
<keyword evidence="6" id="KW-1185">Reference proteome</keyword>
<evidence type="ECO:0000313" key="3">
    <source>
        <dbReference type="EMBL" id="GGE52423.1"/>
    </source>
</evidence>
<accession>A0A4R2HJA0</accession>
<evidence type="ECO:0000313" key="5">
    <source>
        <dbReference type="Proteomes" id="UP000295684"/>
    </source>
</evidence>
<dbReference type="Proteomes" id="UP000295684">
    <property type="component" value="Unassembled WGS sequence"/>
</dbReference>
<evidence type="ECO:0000313" key="4">
    <source>
        <dbReference type="EMBL" id="TCO28866.1"/>
    </source>
</evidence>
<keyword evidence="4" id="KW-0413">Isomerase</keyword>
<dbReference type="RefSeq" id="WP_208864510.1">
    <property type="nucleotide sequence ID" value="NZ_BMJO01000003.1"/>
</dbReference>
<comment type="caution">
    <text evidence="4">The sequence shown here is derived from an EMBL/GenBank/DDBJ whole genome shotgun (WGS) entry which is preliminary data.</text>
</comment>
<evidence type="ECO:0000256" key="2">
    <source>
        <dbReference type="ARBA" id="ARBA00022833"/>
    </source>
</evidence>
<evidence type="ECO:0000256" key="1">
    <source>
        <dbReference type="ARBA" id="ARBA00022723"/>
    </source>
</evidence>
<protein>
    <submittedName>
        <fullName evidence="4">Mannose-6-phosphate isomerase class I</fullName>
    </submittedName>
</protein>
<reference evidence="4 5" key="3">
    <citation type="submission" date="2019-03" db="EMBL/GenBank/DDBJ databases">
        <title>Genomic Encyclopedia of Type Strains, Phase IV (KMG-IV): sequencing the most valuable type-strain genomes for metagenomic binning, comparative biology and taxonomic classification.</title>
        <authorList>
            <person name="Goeker M."/>
        </authorList>
    </citation>
    <scope>NUCLEOTIDE SEQUENCE [LARGE SCALE GENOMIC DNA]</scope>
    <source>
        <strain evidence="4 5">DSM 103236</strain>
    </source>
</reference>
<dbReference type="EMBL" id="SLWO01000002">
    <property type="protein sequence ID" value="TCO28866.1"/>
    <property type="molecule type" value="Genomic_DNA"/>
</dbReference>
<dbReference type="InterPro" id="IPR011051">
    <property type="entry name" value="RmlC_Cupin_sf"/>
</dbReference>
<sequence length="606" mass="69398">MKDNPINPYHIFNLVMSIEEPMRKTRQEIMPRHINKINQPQGYDIYPYYPLGDQKIFDGYSSLCDYIVEQKTVAIDGFVGVFWNRLITALTQELSSRQLSVNIIDTASFFKSEAELNAMIAPFLGAEDSVWGRKTTLTLSDYFDTAALNEVQKDSTADINMVIGCGASLASWNASLIYVDLPKNELQHRMSAGSICNLGMKQPEGQMEMYKRFYFVDWVVLNQHKKELIHTLDVFVDAQWEDEVNWAHGKDLRNGLTKMSSSVFRARPWFAPGAWGGQWMKDHMPQLDQNEVNYAWSFELIVPENGIVFESDGWLLEVSFDALMFTHNKNVLGKHAAQFGDEFPIRFDFLDTFDGGNLSIQCHPSLEYIQNEFGENITQDETYYILDCKDDATVYLGFQKDIDAVEFRETLENSNLNNQEIDIEKYVQVHQAKKHDLFLIPNGTVHSAGAENLVLEISATPYIFTFKMYDWVRLDLNGKPRPINIDHAFKNLDFSRKGDKVKQELIAKPSVLFERDDMTCYHLPTHQDHFYDVHRLEFDQEIEVETENVCHVLMLVEGTAITVESADGTIMTFPFAETFVIPAAAGSYKIINQSAEGAKVIKAFLK</sequence>
<dbReference type="GO" id="GO:0016853">
    <property type="term" value="F:isomerase activity"/>
    <property type="evidence" value="ECO:0007669"/>
    <property type="project" value="UniProtKB-KW"/>
</dbReference>
<dbReference type="PANTHER" id="PTHR42742">
    <property type="entry name" value="TRANSCRIPTIONAL REPRESSOR MPRA"/>
    <property type="match status" value="1"/>
</dbReference>
<dbReference type="AlphaFoldDB" id="A0A4R2HJA0"/>
<dbReference type="SUPFAM" id="SSF51182">
    <property type="entry name" value="RmlC-like cupins"/>
    <property type="match status" value="1"/>
</dbReference>
<dbReference type="Gene3D" id="2.60.120.10">
    <property type="entry name" value="Jelly Rolls"/>
    <property type="match status" value="2"/>
</dbReference>
<dbReference type="GO" id="GO:0046872">
    <property type="term" value="F:metal ion binding"/>
    <property type="evidence" value="ECO:0007669"/>
    <property type="project" value="UniProtKB-KW"/>
</dbReference>